<sequence>MRRPGYLLTALVLLPPLLALWLMLRIVVFSDNQDVEPADAAVVLGAAAWNGRPSPVFEERIKHALTLYNEGRVRVVVFTGGTGRGDNRSEAEVARAYALKRGIPATAVLTETESRSTWENLVGAKRLLDLHGLKRVLLVSDPLHMRRAMTMARDIGIDAHPSPTPTSRFIGFYTQFELLLKETYDYARYKFGRHLVDFESESPESN</sequence>
<dbReference type="RefSeq" id="WP_132538051.1">
    <property type="nucleotide sequence ID" value="NZ_SLWY01000001.1"/>
</dbReference>
<dbReference type="Gene3D" id="3.40.50.620">
    <property type="entry name" value="HUPs"/>
    <property type="match status" value="1"/>
</dbReference>
<dbReference type="AlphaFoldDB" id="A0A4V2SDJ6"/>
<keyword evidence="3" id="KW-1185">Reference proteome</keyword>
<gene>
    <name evidence="2" type="ORF">EV699_101169</name>
</gene>
<dbReference type="Pfam" id="PF02698">
    <property type="entry name" value="DUF218"/>
    <property type="match status" value="1"/>
</dbReference>
<evidence type="ECO:0000313" key="3">
    <source>
        <dbReference type="Proteomes" id="UP000295765"/>
    </source>
</evidence>
<reference evidence="2 3" key="1">
    <citation type="submission" date="2019-03" db="EMBL/GenBank/DDBJ databases">
        <title>Genomic Encyclopedia of Type Strains, Phase IV (KMG-IV): sequencing the most valuable type-strain genomes for metagenomic binning, comparative biology and taxonomic classification.</title>
        <authorList>
            <person name="Goeker M."/>
        </authorList>
    </citation>
    <scope>NUCLEOTIDE SEQUENCE [LARGE SCALE GENOMIC DNA]</scope>
    <source>
        <strain evidence="2 3">DSM 25287</strain>
    </source>
</reference>
<dbReference type="PANTHER" id="PTHR30336">
    <property type="entry name" value="INNER MEMBRANE PROTEIN, PROBABLE PERMEASE"/>
    <property type="match status" value="1"/>
</dbReference>
<dbReference type="InterPro" id="IPR014729">
    <property type="entry name" value="Rossmann-like_a/b/a_fold"/>
</dbReference>
<evidence type="ECO:0000259" key="1">
    <source>
        <dbReference type="Pfam" id="PF02698"/>
    </source>
</evidence>
<protein>
    <submittedName>
        <fullName evidence="2">DUF218 domain-containing protein</fullName>
    </submittedName>
</protein>
<evidence type="ECO:0000313" key="2">
    <source>
        <dbReference type="EMBL" id="TCO83785.1"/>
    </source>
</evidence>
<dbReference type="OrthoDB" id="5611936at2"/>
<comment type="caution">
    <text evidence="2">The sequence shown here is derived from an EMBL/GenBank/DDBJ whole genome shotgun (WGS) entry which is preliminary data.</text>
</comment>
<feature type="domain" description="DUF218" evidence="1">
    <location>
        <begin position="39"/>
        <end position="175"/>
    </location>
</feature>
<dbReference type="Proteomes" id="UP000295765">
    <property type="component" value="Unassembled WGS sequence"/>
</dbReference>
<dbReference type="EMBL" id="SLWY01000001">
    <property type="protein sequence ID" value="TCO83785.1"/>
    <property type="molecule type" value="Genomic_DNA"/>
</dbReference>
<dbReference type="InterPro" id="IPR003848">
    <property type="entry name" value="DUF218"/>
</dbReference>
<dbReference type="GO" id="GO:0005886">
    <property type="term" value="C:plasma membrane"/>
    <property type="evidence" value="ECO:0007669"/>
    <property type="project" value="TreeGrafter"/>
</dbReference>
<dbReference type="InterPro" id="IPR051599">
    <property type="entry name" value="Cell_Envelope_Assoc"/>
</dbReference>
<organism evidence="2 3">
    <name type="scientific">Plasticicumulans lactativorans</name>
    <dbReference type="NCBI Taxonomy" id="1133106"/>
    <lineage>
        <taxon>Bacteria</taxon>
        <taxon>Pseudomonadati</taxon>
        <taxon>Pseudomonadota</taxon>
        <taxon>Gammaproteobacteria</taxon>
        <taxon>Candidatus Competibacteraceae</taxon>
        <taxon>Plasticicumulans</taxon>
    </lineage>
</organism>
<accession>A0A4V2SDJ6</accession>
<dbReference type="CDD" id="cd06259">
    <property type="entry name" value="YdcF-like"/>
    <property type="match status" value="1"/>
</dbReference>
<proteinExistence type="predicted"/>
<dbReference type="PANTHER" id="PTHR30336:SF20">
    <property type="entry name" value="DUF218 DOMAIN-CONTAINING PROTEIN"/>
    <property type="match status" value="1"/>
</dbReference>
<name>A0A4V2SDJ6_9GAMM</name>